<reference evidence="3" key="1">
    <citation type="journal article" date="2018" name="Nat. Microbiol.">
        <title>Leveraging single-cell genomics to expand the fungal tree of life.</title>
        <authorList>
            <person name="Ahrendt S.R."/>
            <person name="Quandt C.A."/>
            <person name="Ciobanu D."/>
            <person name="Clum A."/>
            <person name="Salamov A."/>
            <person name="Andreopoulos B."/>
            <person name="Cheng J.F."/>
            <person name="Woyke T."/>
            <person name="Pelin A."/>
            <person name="Henrissat B."/>
            <person name="Reynolds N.K."/>
            <person name="Benny G.L."/>
            <person name="Smith M.E."/>
            <person name="James T.Y."/>
            <person name="Grigoriev I.V."/>
        </authorList>
    </citation>
    <scope>NUCLEOTIDE SEQUENCE [LARGE SCALE GENOMIC DNA]</scope>
    <source>
        <strain evidence="3">ATCC 52028</strain>
    </source>
</reference>
<sequence length="319" mass="34108">MAGSRASPKPHPHGRLASMFSARNTARGALTVVLAITIAPSSVLAGNDAYQQPGSGGYGSPSIQVMPTMQPSPDTYGSPSYQNSPVYDQTYQDTSYGTPVDVLPMLNQAPKYDTYSPRVQDTYGQGMQNTYVQPMQNTYVQPTYTQDTYAQPVMQDTYSQPMMQDTYSQPMMQDTYSQPVMQDTYSQPVMQDTSYGTPVDVMPMLNQAPTYDTYGGGSGGGPQGSSYQEEDCDDDYGGVPSGYEEDCDDSDDYATMPAQATGFPGEGGFGDNPISYAGDNMLATDPNLTISAAKSSKPAHSGLPIIALSAAVAAFVTFL</sequence>
<dbReference type="Proteomes" id="UP000268535">
    <property type="component" value="Unassembled WGS sequence"/>
</dbReference>
<evidence type="ECO:0000256" key="1">
    <source>
        <dbReference type="SAM" id="MobiDB-lite"/>
    </source>
</evidence>
<organism evidence="2 3">
    <name type="scientific">Caulochytrium protostelioides</name>
    <dbReference type="NCBI Taxonomy" id="1555241"/>
    <lineage>
        <taxon>Eukaryota</taxon>
        <taxon>Fungi</taxon>
        <taxon>Fungi incertae sedis</taxon>
        <taxon>Chytridiomycota</taxon>
        <taxon>Chytridiomycota incertae sedis</taxon>
        <taxon>Chytridiomycetes</taxon>
        <taxon>Caulochytriales</taxon>
        <taxon>Caulochytriaceae</taxon>
        <taxon>Caulochytrium</taxon>
    </lineage>
</organism>
<feature type="compositionally biased region" description="Gly residues" evidence="1">
    <location>
        <begin position="214"/>
        <end position="223"/>
    </location>
</feature>
<evidence type="ECO:0000313" key="3">
    <source>
        <dbReference type="Proteomes" id="UP000268535"/>
    </source>
</evidence>
<name>A0A4P9WUW8_9FUNG</name>
<feature type="region of interest" description="Disordered" evidence="1">
    <location>
        <begin position="208"/>
        <end position="232"/>
    </location>
</feature>
<gene>
    <name evidence="2" type="ORF">CAUPRSCDRAFT_11928</name>
</gene>
<protein>
    <submittedName>
        <fullName evidence="2">Uncharacterized protein</fullName>
    </submittedName>
</protein>
<accession>A0A4P9WUW8</accession>
<evidence type="ECO:0000313" key="2">
    <source>
        <dbReference type="EMBL" id="RKO96382.1"/>
    </source>
</evidence>
<dbReference type="EMBL" id="ML010013">
    <property type="protein sequence ID" value="RKO96382.1"/>
    <property type="molecule type" value="Genomic_DNA"/>
</dbReference>
<dbReference type="AlphaFoldDB" id="A0A4P9WUW8"/>
<proteinExistence type="predicted"/>